<feature type="region of interest" description="Disordered" evidence="1">
    <location>
        <begin position="1"/>
        <end position="37"/>
    </location>
</feature>
<dbReference type="Proteomes" id="UP000324800">
    <property type="component" value="Unassembled WGS sequence"/>
</dbReference>
<dbReference type="AlphaFoldDB" id="A0A5J4VLE7"/>
<reference evidence="2 3" key="1">
    <citation type="submission" date="2019-03" db="EMBL/GenBank/DDBJ databases">
        <title>Single cell metagenomics reveals metabolic interactions within the superorganism composed of flagellate Streblomastix strix and complex community of Bacteroidetes bacteria on its surface.</title>
        <authorList>
            <person name="Treitli S.C."/>
            <person name="Kolisko M."/>
            <person name="Husnik F."/>
            <person name="Keeling P."/>
            <person name="Hampl V."/>
        </authorList>
    </citation>
    <scope>NUCLEOTIDE SEQUENCE [LARGE SCALE GENOMIC DNA]</scope>
    <source>
        <strain evidence="2">ST1C</strain>
    </source>
</reference>
<name>A0A5J4VLE7_9EUKA</name>
<accession>A0A5J4VLE7</accession>
<evidence type="ECO:0000313" key="2">
    <source>
        <dbReference type="EMBL" id="KAA6383169.1"/>
    </source>
</evidence>
<feature type="compositionally biased region" description="Low complexity" evidence="1">
    <location>
        <begin position="16"/>
        <end position="30"/>
    </location>
</feature>
<feature type="compositionally biased region" description="Acidic residues" evidence="1">
    <location>
        <begin position="159"/>
        <end position="175"/>
    </location>
</feature>
<feature type="compositionally biased region" description="Basic and acidic residues" evidence="1">
    <location>
        <begin position="1"/>
        <end position="10"/>
    </location>
</feature>
<organism evidence="2 3">
    <name type="scientific">Streblomastix strix</name>
    <dbReference type="NCBI Taxonomy" id="222440"/>
    <lineage>
        <taxon>Eukaryota</taxon>
        <taxon>Metamonada</taxon>
        <taxon>Preaxostyla</taxon>
        <taxon>Oxymonadida</taxon>
        <taxon>Streblomastigidae</taxon>
        <taxon>Streblomastix</taxon>
    </lineage>
</organism>
<proteinExistence type="predicted"/>
<evidence type="ECO:0000256" key="1">
    <source>
        <dbReference type="SAM" id="MobiDB-lite"/>
    </source>
</evidence>
<evidence type="ECO:0000313" key="3">
    <source>
        <dbReference type="Proteomes" id="UP000324800"/>
    </source>
</evidence>
<feature type="region of interest" description="Disordered" evidence="1">
    <location>
        <begin position="151"/>
        <end position="177"/>
    </location>
</feature>
<protein>
    <submittedName>
        <fullName evidence="2">Uncharacterized protein</fullName>
    </submittedName>
</protein>
<dbReference type="EMBL" id="SNRW01006393">
    <property type="protein sequence ID" value="KAA6383169.1"/>
    <property type="molecule type" value="Genomic_DNA"/>
</dbReference>
<gene>
    <name evidence="2" type="ORF">EZS28_021305</name>
</gene>
<sequence>MDIYHERHVPTEYGPTRTTSTRTGTNNTSSIKKSSDTATIFPPALGTDQEILEIPDTLINQVIKDHTNRWMLIGFDQIPVGKNDKGQYQPVFGPGIPHTVDWRKAIQSKTVPSSEEVKEFWRENSVFLRVACVRNEYDSMDETETLISARNMKRTEPQITEDQEENAEDEEDQQTDEAAQIQNQDYRLIINSQPKVQENLGIQPQNGEGINALNQMDKDDTCAALDEVQEKPKKRKRTKGTLSTCGIYASDDLSQISNPQTQIQKISTISKTKSMLKTRSRNKAQSVKLTPKNSRVIVKLPESKSTY</sequence>
<comment type="caution">
    <text evidence="2">The sequence shown here is derived from an EMBL/GenBank/DDBJ whole genome shotgun (WGS) entry which is preliminary data.</text>
</comment>